<dbReference type="GO" id="GO:0005524">
    <property type="term" value="F:ATP binding"/>
    <property type="evidence" value="ECO:0007669"/>
    <property type="project" value="InterPro"/>
</dbReference>
<evidence type="ECO:0000313" key="5">
    <source>
        <dbReference type="Proteomes" id="UP000199686"/>
    </source>
</evidence>
<name>A0AB38BJ69_9LACT</name>
<dbReference type="Gene3D" id="3.40.50.300">
    <property type="entry name" value="P-loop containing nucleotide triphosphate hydrolases"/>
    <property type="match status" value="1"/>
</dbReference>
<dbReference type="EMBL" id="FJMZ01000034">
    <property type="protein sequence ID" value="CZQ99544.1"/>
    <property type="molecule type" value="Genomic_DNA"/>
</dbReference>
<dbReference type="InterPro" id="IPR003959">
    <property type="entry name" value="ATPase_AAA_core"/>
</dbReference>
<evidence type="ECO:0000313" key="4">
    <source>
        <dbReference type="Proteomes" id="UP000195947"/>
    </source>
</evidence>
<protein>
    <submittedName>
        <fullName evidence="3">ATPase/GTPase, AAA15 family</fullName>
    </submittedName>
    <submittedName>
        <fullName evidence="2">Atpase aaa-type core</fullName>
    </submittedName>
</protein>
<dbReference type="Proteomes" id="UP000199686">
    <property type="component" value="Unassembled WGS sequence"/>
</dbReference>
<organism evidence="3 5">
    <name type="scientific">Trichococcus flocculiformis</name>
    <dbReference type="NCBI Taxonomy" id="82803"/>
    <lineage>
        <taxon>Bacteria</taxon>
        <taxon>Bacillati</taxon>
        <taxon>Bacillota</taxon>
        <taxon>Bacilli</taxon>
        <taxon>Lactobacillales</taxon>
        <taxon>Carnobacteriaceae</taxon>
        <taxon>Trichococcus</taxon>
    </lineage>
</organism>
<keyword evidence="4" id="KW-1185">Reference proteome</keyword>
<dbReference type="GO" id="GO:0016887">
    <property type="term" value="F:ATP hydrolysis activity"/>
    <property type="evidence" value="ECO:0007669"/>
    <property type="project" value="InterPro"/>
</dbReference>
<dbReference type="AlphaFoldDB" id="A0AB38BJ69"/>
<dbReference type="Proteomes" id="UP000195947">
    <property type="component" value="Unassembled WGS sequence"/>
</dbReference>
<dbReference type="PANTHER" id="PTHR43581:SF4">
    <property type="entry name" value="ATP_GTP PHOSPHATASE"/>
    <property type="match status" value="1"/>
</dbReference>
<dbReference type="SUPFAM" id="SSF52540">
    <property type="entry name" value="P-loop containing nucleoside triphosphate hydrolases"/>
    <property type="match status" value="1"/>
</dbReference>
<sequence length="363" mass="41341">MINKVRISNFKGIKNIELNQLSKFNIIGGKNNAGKSTVLEAIFMFYDRLGPDFLLKQYSWRGITELQVVPEEIFFPIFNGYDSSKKITIEIATGSEKDTLDIVYSDPFSHNEINDKKIFLENLDGVIKTDDNLVSSNTKLMMTVRHSDARYKKESFDLGLSLSNLSFNIKHATRHNMLNCKFLSSKGYQNPIEVAVQYSELDINGESEKLIDFLRIIEPKIKGISNVSLANNKSMLYVDIGINKKIPMSFMGDGISRLTSILLAILTTKNGIVFIDEIENGIHYSVQNKIWMSILKAASENNCQIFVSTHSYEFLNACIEGTDEIYQDQLAYFRLEQIENETQAKRLTFDNLKTSVSNGWEVR</sequence>
<dbReference type="Pfam" id="PF13304">
    <property type="entry name" value="AAA_21"/>
    <property type="match status" value="1"/>
</dbReference>
<gene>
    <name evidence="3" type="ORF">SAMN04488507_102719</name>
    <name evidence="2" type="ORF">TFLO_2430</name>
</gene>
<dbReference type="EMBL" id="FOQC01000027">
    <property type="protein sequence ID" value="SFH93726.1"/>
    <property type="molecule type" value="Genomic_DNA"/>
</dbReference>
<dbReference type="InterPro" id="IPR051396">
    <property type="entry name" value="Bact_Antivir_Def_Nuclease"/>
</dbReference>
<evidence type="ECO:0000313" key="2">
    <source>
        <dbReference type="EMBL" id="CZQ99544.1"/>
    </source>
</evidence>
<evidence type="ECO:0000259" key="1">
    <source>
        <dbReference type="Pfam" id="PF13304"/>
    </source>
</evidence>
<feature type="domain" description="ATPase AAA-type core" evidence="1">
    <location>
        <begin position="24"/>
        <end position="316"/>
    </location>
</feature>
<dbReference type="PANTHER" id="PTHR43581">
    <property type="entry name" value="ATP/GTP PHOSPHATASE"/>
    <property type="match status" value="1"/>
</dbReference>
<reference evidence="3 5" key="2">
    <citation type="submission" date="2016-10" db="EMBL/GenBank/DDBJ databases">
        <authorList>
            <person name="Varghese N."/>
            <person name="Submissions S."/>
        </authorList>
    </citation>
    <scope>NUCLEOTIDE SEQUENCE [LARGE SCALE GENOMIC DNA]</scope>
    <source>
        <strain evidence="3 5">DSM 2094</strain>
    </source>
</reference>
<dbReference type="RefSeq" id="WP_068562071.1">
    <property type="nucleotide sequence ID" value="NZ_FJMZ01000034.1"/>
</dbReference>
<dbReference type="InterPro" id="IPR027417">
    <property type="entry name" value="P-loop_NTPase"/>
</dbReference>
<proteinExistence type="predicted"/>
<comment type="caution">
    <text evidence="3">The sequence shown here is derived from an EMBL/GenBank/DDBJ whole genome shotgun (WGS) entry which is preliminary data.</text>
</comment>
<reference evidence="2 4" key="1">
    <citation type="submission" date="2016-02" db="EMBL/GenBank/DDBJ databases">
        <authorList>
            <person name="Strepis N."/>
        </authorList>
    </citation>
    <scope>NUCLEOTIDE SEQUENCE [LARGE SCALE GENOMIC DNA]</scope>
    <source>
        <strain evidence="2">Trichococcus flocculiformis</strain>
    </source>
</reference>
<evidence type="ECO:0000313" key="3">
    <source>
        <dbReference type="EMBL" id="SFH93726.1"/>
    </source>
</evidence>
<accession>A0AB38BJ69</accession>